<proteinExistence type="predicted"/>
<reference evidence="1" key="1">
    <citation type="submission" date="2018-02" db="EMBL/GenBank/DDBJ databases">
        <title>Rhizophora mucronata_Transcriptome.</title>
        <authorList>
            <person name="Meera S.P."/>
            <person name="Sreeshan A."/>
            <person name="Augustine A."/>
        </authorList>
    </citation>
    <scope>NUCLEOTIDE SEQUENCE</scope>
    <source>
        <tissue evidence="1">Leaf</tissue>
    </source>
</reference>
<name>A0A2P2PZW5_RHIMU</name>
<dbReference type="AlphaFoldDB" id="A0A2P2PZW5"/>
<dbReference type="EMBL" id="GGEC01079790">
    <property type="protein sequence ID" value="MBX60274.1"/>
    <property type="molecule type" value="Transcribed_RNA"/>
</dbReference>
<evidence type="ECO:0000313" key="1">
    <source>
        <dbReference type="EMBL" id="MBX60274.1"/>
    </source>
</evidence>
<accession>A0A2P2PZW5</accession>
<protein>
    <submittedName>
        <fullName evidence="1">Uncharacterized protein</fullName>
    </submittedName>
</protein>
<sequence>MLEPEFLCWIHGYLHVQSVHNILSSRVSYQKLK</sequence>
<organism evidence="1">
    <name type="scientific">Rhizophora mucronata</name>
    <name type="common">Asiatic mangrove</name>
    <dbReference type="NCBI Taxonomy" id="61149"/>
    <lineage>
        <taxon>Eukaryota</taxon>
        <taxon>Viridiplantae</taxon>
        <taxon>Streptophyta</taxon>
        <taxon>Embryophyta</taxon>
        <taxon>Tracheophyta</taxon>
        <taxon>Spermatophyta</taxon>
        <taxon>Magnoliopsida</taxon>
        <taxon>eudicotyledons</taxon>
        <taxon>Gunneridae</taxon>
        <taxon>Pentapetalae</taxon>
        <taxon>rosids</taxon>
        <taxon>fabids</taxon>
        <taxon>Malpighiales</taxon>
        <taxon>Rhizophoraceae</taxon>
        <taxon>Rhizophora</taxon>
    </lineage>
</organism>